<evidence type="ECO:0000256" key="1">
    <source>
        <dbReference type="ARBA" id="ARBA00005843"/>
    </source>
</evidence>
<evidence type="ECO:0000313" key="4">
    <source>
        <dbReference type="Proteomes" id="UP001652623"/>
    </source>
</evidence>
<keyword evidence="2" id="KW-0040">ANK repeat</keyword>
<protein>
    <submittedName>
        <fullName evidence="5">Integrin-linked protein kinase 1-like</fullName>
    </submittedName>
</protein>
<feature type="repeat" description="ANK" evidence="2">
    <location>
        <begin position="50"/>
        <end position="82"/>
    </location>
</feature>
<dbReference type="PROSITE" id="PS50011">
    <property type="entry name" value="PROTEIN_KINASE_DOM"/>
    <property type="match status" value="1"/>
</dbReference>
<dbReference type="PROSITE" id="PS50088">
    <property type="entry name" value="ANK_REPEAT"/>
    <property type="match status" value="1"/>
</dbReference>
<dbReference type="PIRSF" id="PIRSF000654">
    <property type="entry name" value="Integrin-linked_kinase"/>
    <property type="match status" value="1"/>
</dbReference>
<evidence type="ECO:0000259" key="3">
    <source>
        <dbReference type="PROSITE" id="PS50011"/>
    </source>
</evidence>
<reference evidence="5" key="1">
    <citation type="submission" date="2025-08" db="UniProtKB">
        <authorList>
            <consortium name="RefSeq"/>
        </authorList>
    </citation>
    <scope>IDENTIFICATION</scope>
    <source>
        <tissue evidence="5">Seedling</tissue>
    </source>
</reference>
<dbReference type="Proteomes" id="UP001652623">
    <property type="component" value="Chromosome 4"/>
</dbReference>
<dbReference type="SUPFAM" id="SSF48403">
    <property type="entry name" value="Ankyrin repeat"/>
    <property type="match status" value="1"/>
</dbReference>
<dbReference type="InterPro" id="IPR001245">
    <property type="entry name" value="Ser-Thr/Tyr_kinase_cat_dom"/>
</dbReference>
<dbReference type="Gene3D" id="1.10.510.10">
    <property type="entry name" value="Transferase(Phosphotransferase) domain 1"/>
    <property type="match status" value="1"/>
</dbReference>
<keyword evidence="4" id="KW-1185">Reference proteome</keyword>
<dbReference type="SUPFAM" id="SSF56112">
    <property type="entry name" value="Protein kinase-like (PK-like)"/>
    <property type="match status" value="1"/>
</dbReference>
<evidence type="ECO:0000256" key="2">
    <source>
        <dbReference type="PROSITE-ProRule" id="PRU00023"/>
    </source>
</evidence>
<sequence>MMKKMKERNSFGDFDMQMIGKFLSFASRGDRVGLNLMLIKGTSPDVQDYDNRTALHLAASEGHASIIELLLHYKANVNLKDRWQRTPLTDARLYGHRDICRILEVNGGKDFIHDQPLTIRHEQDSNEVNFDISELHTPDSSSVKQGDFGESVKVKWRGTWVVKTVVKRHIFQPEKMILSAKDNTLLRELRHPNILQFLGSIEQQEEMVLITEYLSKGNLEDIISKRDRLDLLTALRYAHDIARGMNYLHEHKPFPIVHYHLNTRNLLQDEGGHLKIGEYWVQMLYERTNPHEDNCQRNDSASMSNGPLDGTKKDICSFGYIFYEMLEGRPSNSDTVDPESIDFKPIFLVSRSSRRIKELIENCTSNDLSRRPSFDAVITILEEEFSLLGMASCPVCVDSIIKHHP</sequence>
<dbReference type="Gene3D" id="1.25.40.20">
    <property type="entry name" value="Ankyrin repeat-containing domain"/>
    <property type="match status" value="1"/>
</dbReference>
<dbReference type="PANTHER" id="PTHR44329">
    <property type="entry name" value="SERINE/THREONINE-PROTEIN KINASE TNNI3K-RELATED"/>
    <property type="match status" value="1"/>
</dbReference>
<dbReference type="PANTHER" id="PTHR44329:SF71">
    <property type="entry name" value="SERINE_THREONINE-PROTEIN KINASE CTR1-LIKE"/>
    <property type="match status" value="1"/>
</dbReference>
<dbReference type="InterPro" id="IPR011009">
    <property type="entry name" value="Kinase-like_dom_sf"/>
</dbReference>
<dbReference type="PROSITE" id="PS50297">
    <property type="entry name" value="ANK_REP_REGION"/>
    <property type="match status" value="1"/>
</dbReference>
<dbReference type="Pfam" id="PF12796">
    <property type="entry name" value="Ank_2"/>
    <property type="match status" value="1"/>
</dbReference>
<dbReference type="InterPro" id="IPR000719">
    <property type="entry name" value="Prot_kinase_dom"/>
</dbReference>
<name>A0A6P6G4T0_ZIZJJ</name>
<dbReference type="KEGG" id="zju:107417087"/>
<dbReference type="InterPro" id="IPR036770">
    <property type="entry name" value="Ankyrin_rpt-contain_sf"/>
</dbReference>
<dbReference type="GO" id="GO:0005524">
    <property type="term" value="F:ATP binding"/>
    <property type="evidence" value="ECO:0007669"/>
    <property type="project" value="UniProtKB-KW"/>
</dbReference>
<dbReference type="InParanoid" id="A0A6P6G4T0"/>
<dbReference type="AlphaFoldDB" id="A0A6P6G4T0"/>
<comment type="similarity">
    <text evidence="1">Belongs to the protein kinase superfamily. TKL Ser/Thr protein kinase family.</text>
</comment>
<dbReference type="Pfam" id="PF07714">
    <property type="entry name" value="PK_Tyr_Ser-Thr"/>
    <property type="match status" value="1"/>
</dbReference>
<dbReference type="GeneID" id="107417087"/>
<proteinExistence type="inferred from homology"/>
<feature type="domain" description="Protein kinase" evidence="3">
    <location>
        <begin position="137"/>
        <end position="385"/>
    </location>
</feature>
<dbReference type="InterPro" id="IPR051681">
    <property type="entry name" value="Ser/Thr_Kinases-Pseudokinases"/>
</dbReference>
<dbReference type="SMART" id="SM00248">
    <property type="entry name" value="ANK"/>
    <property type="match status" value="2"/>
</dbReference>
<evidence type="ECO:0000313" key="5">
    <source>
        <dbReference type="RefSeq" id="XP_024929031.2"/>
    </source>
</evidence>
<accession>A0A6P6G4T0</accession>
<dbReference type="InterPro" id="IPR002110">
    <property type="entry name" value="Ankyrin_rpt"/>
</dbReference>
<dbReference type="GO" id="GO:0004674">
    <property type="term" value="F:protein serine/threonine kinase activity"/>
    <property type="evidence" value="ECO:0007669"/>
    <property type="project" value="TreeGrafter"/>
</dbReference>
<dbReference type="RefSeq" id="XP_024929031.2">
    <property type="nucleotide sequence ID" value="XM_025073263.3"/>
</dbReference>
<gene>
    <name evidence="5" type="primary">LOC107417087</name>
</gene>
<organism evidence="4 5">
    <name type="scientific">Ziziphus jujuba</name>
    <name type="common">Chinese jujube</name>
    <name type="synonym">Ziziphus sativa</name>
    <dbReference type="NCBI Taxonomy" id="326968"/>
    <lineage>
        <taxon>Eukaryota</taxon>
        <taxon>Viridiplantae</taxon>
        <taxon>Streptophyta</taxon>
        <taxon>Embryophyta</taxon>
        <taxon>Tracheophyta</taxon>
        <taxon>Spermatophyta</taxon>
        <taxon>Magnoliopsida</taxon>
        <taxon>eudicotyledons</taxon>
        <taxon>Gunneridae</taxon>
        <taxon>Pentapetalae</taxon>
        <taxon>rosids</taxon>
        <taxon>fabids</taxon>
        <taxon>Rosales</taxon>
        <taxon>Rhamnaceae</taxon>
        <taxon>Paliureae</taxon>
        <taxon>Ziziphus</taxon>
    </lineage>
</organism>